<organism evidence="1 2">
    <name type="scientific">Gemmatirosa kalamazoonensis</name>
    <dbReference type="NCBI Taxonomy" id="861299"/>
    <lineage>
        <taxon>Bacteria</taxon>
        <taxon>Pseudomonadati</taxon>
        <taxon>Gemmatimonadota</taxon>
        <taxon>Gemmatimonadia</taxon>
        <taxon>Gemmatimonadales</taxon>
        <taxon>Gemmatimonadaceae</taxon>
        <taxon>Gemmatirosa</taxon>
    </lineage>
</organism>
<proteinExistence type="predicted"/>
<dbReference type="AlphaFoldDB" id="W0RGV2"/>
<dbReference type="STRING" id="861299.J421_1091"/>
<evidence type="ECO:0000313" key="2">
    <source>
        <dbReference type="Proteomes" id="UP000019151"/>
    </source>
</evidence>
<dbReference type="InParanoid" id="W0RGV2"/>
<name>W0RGV2_9BACT</name>
<dbReference type="EMBL" id="CP007128">
    <property type="protein sequence ID" value="AHG88628.1"/>
    <property type="molecule type" value="Genomic_DNA"/>
</dbReference>
<protein>
    <submittedName>
        <fullName evidence="1">Uncharacterized protein</fullName>
    </submittedName>
</protein>
<evidence type="ECO:0000313" key="1">
    <source>
        <dbReference type="EMBL" id="AHG88628.1"/>
    </source>
</evidence>
<reference evidence="1 2" key="1">
    <citation type="journal article" date="2014" name="Genome Announc.">
        <title>Genome Sequence and Methylome of Soil Bacterium Gemmatirosa kalamazoonensis KBS708T, a Member of the Rarely Cultivated Gemmatimonadetes Phylum.</title>
        <authorList>
            <person name="Debruyn J.M."/>
            <person name="Radosevich M."/>
            <person name="Wommack K.E."/>
            <person name="Polson S.W."/>
            <person name="Hauser L.J."/>
            <person name="Fawaz M.N."/>
            <person name="Korlach J."/>
            <person name="Tsai Y.C."/>
        </authorList>
    </citation>
    <scope>NUCLEOTIDE SEQUENCE [LARGE SCALE GENOMIC DNA]</scope>
    <source>
        <strain evidence="1 2">KBS708</strain>
    </source>
</reference>
<dbReference type="HOGENOM" id="CLU_1530397_0_0_0"/>
<dbReference type="KEGG" id="gba:J421_1091"/>
<accession>W0RGV2</accession>
<keyword evidence="2" id="KW-1185">Reference proteome</keyword>
<sequence length="175" mass="18581">MLAGAACAWAGMGACVGAERGAAARVPVRPDSASAAWDSLLALDGPPHAIFGCLTGDSAVYGDVRPDPETGDTIGVWLTFYRAGGGVDGMRVLGGIDRADTATFLRVQLSGGDSLAFDVPAVPLDRFREGIDTARFIGRVACDRLWGRQREHRDQPSRTVVYRRVVQPVTDEPVP</sequence>
<dbReference type="Proteomes" id="UP000019151">
    <property type="component" value="Chromosome"/>
</dbReference>
<gene>
    <name evidence="1" type="ORF">J421_1091</name>
</gene>